<sequence>MMAWPPRCQTTHPDPESFEPQARRDHQSWLQYQSPCNAGHAPENNTKLEEMRLRWSMQVMWETLTCAWQGEVCGYSLHDEALLCGPPPPSLPELIMQVKSESVPWWDTRGFINLVRPYAYHVSRLALSSYDWQMRRKSGLPFSFTRFSEHIEDVKHLHFLLSVAQARFVMTYSSVATKFQRSGNMPGPSGCPYQGHTPLSNMGRHMLNSMRSALGSVNIAILEDLQERVREANIVSGPTDPDIPMLELILCTLTRALMPYGMYIMRNALNGTYMAWLTQLGNEPFLFWCHFLLNATPVEDGGDAFTRSEKLVCLETMSEIIAVISWSWPGAFEHPLRGEIARTIEEIKFAQALSETLGIETLRLDSRSMFSNQSGSTESPNELYMFPAVLELPDIEAAMRDAGVMDMINGAQLEANSEYARWAATITPFTISSQETFLDGGVRSISSATAVDHGGTIGLPNNDDIGHGDGRRATSTFTPRPTGMQTQTPMAGIPVNTNRVPTQGYVYDADTSVWDAMGVHIGAATGQTDAWTMDTGDFDTSTDDSLWDLMVPADQPRFSCL</sequence>
<feature type="region of interest" description="Disordered" evidence="1">
    <location>
        <begin position="1"/>
        <end position="21"/>
    </location>
</feature>
<keyword evidence="3" id="KW-1185">Reference proteome</keyword>
<gene>
    <name evidence="2" type="ORF">CONPUDRAFT_168672</name>
</gene>
<dbReference type="Proteomes" id="UP000053558">
    <property type="component" value="Unassembled WGS sequence"/>
</dbReference>
<dbReference type="KEGG" id="cput:CONPUDRAFT_168672"/>
<comment type="caution">
    <text evidence="2">The sequence shown here is derived from an EMBL/GenBank/DDBJ whole genome shotgun (WGS) entry which is preliminary data.</text>
</comment>
<dbReference type="AlphaFoldDB" id="A0A5M3MCM0"/>
<evidence type="ECO:0000313" key="3">
    <source>
        <dbReference type="Proteomes" id="UP000053558"/>
    </source>
</evidence>
<proteinExistence type="predicted"/>
<dbReference type="GeneID" id="19206053"/>
<accession>A0A5M3MCM0</accession>
<dbReference type="RefSeq" id="XP_007773263.1">
    <property type="nucleotide sequence ID" value="XM_007775073.1"/>
</dbReference>
<protein>
    <submittedName>
        <fullName evidence="2">Uncharacterized protein</fullName>
    </submittedName>
</protein>
<feature type="region of interest" description="Disordered" evidence="1">
    <location>
        <begin position="473"/>
        <end position="496"/>
    </location>
</feature>
<dbReference type="EMBL" id="JH711585">
    <property type="protein sequence ID" value="EIW76958.1"/>
    <property type="molecule type" value="Genomic_DNA"/>
</dbReference>
<evidence type="ECO:0000313" key="2">
    <source>
        <dbReference type="EMBL" id="EIW76958.1"/>
    </source>
</evidence>
<evidence type="ECO:0000256" key="1">
    <source>
        <dbReference type="SAM" id="MobiDB-lite"/>
    </source>
</evidence>
<name>A0A5M3MCM0_CONPW</name>
<reference evidence="3" key="1">
    <citation type="journal article" date="2012" name="Science">
        <title>The Paleozoic origin of enzymatic lignin decomposition reconstructed from 31 fungal genomes.</title>
        <authorList>
            <person name="Floudas D."/>
            <person name="Binder M."/>
            <person name="Riley R."/>
            <person name="Barry K."/>
            <person name="Blanchette R.A."/>
            <person name="Henrissat B."/>
            <person name="Martinez A.T."/>
            <person name="Otillar R."/>
            <person name="Spatafora J.W."/>
            <person name="Yadav J.S."/>
            <person name="Aerts A."/>
            <person name="Benoit I."/>
            <person name="Boyd A."/>
            <person name="Carlson A."/>
            <person name="Copeland A."/>
            <person name="Coutinho P.M."/>
            <person name="de Vries R.P."/>
            <person name="Ferreira P."/>
            <person name="Findley K."/>
            <person name="Foster B."/>
            <person name="Gaskell J."/>
            <person name="Glotzer D."/>
            <person name="Gorecki P."/>
            <person name="Heitman J."/>
            <person name="Hesse C."/>
            <person name="Hori C."/>
            <person name="Igarashi K."/>
            <person name="Jurgens J.A."/>
            <person name="Kallen N."/>
            <person name="Kersten P."/>
            <person name="Kohler A."/>
            <person name="Kuees U."/>
            <person name="Kumar T.K.A."/>
            <person name="Kuo A."/>
            <person name="LaButti K."/>
            <person name="Larrondo L.F."/>
            <person name="Lindquist E."/>
            <person name="Ling A."/>
            <person name="Lombard V."/>
            <person name="Lucas S."/>
            <person name="Lundell T."/>
            <person name="Martin R."/>
            <person name="McLaughlin D.J."/>
            <person name="Morgenstern I."/>
            <person name="Morin E."/>
            <person name="Murat C."/>
            <person name="Nagy L.G."/>
            <person name="Nolan M."/>
            <person name="Ohm R.A."/>
            <person name="Patyshakuliyeva A."/>
            <person name="Rokas A."/>
            <person name="Ruiz-Duenas F.J."/>
            <person name="Sabat G."/>
            <person name="Salamov A."/>
            <person name="Samejima M."/>
            <person name="Schmutz J."/>
            <person name="Slot J.C."/>
            <person name="St John F."/>
            <person name="Stenlid J."/>
            <person name="Sun H."/>
            <person name="Sun S."/>
            <person name="Syed K."/>
            <person name="Tsang A."/>
            <person name="Wiebenga A."/>
            <person name="Young D."/>
            <person name="Pisabarro A."/>
            <person name="Eastwood D.C."/>
            <person name="Martin F."/>
            <person name="Cullen D."/>
            <person name="Grigoriev I.V."/>
            <person name="Hibbett D.S."/>
        </authorList>
    </citation>
    <scope>NUCLEOTIDE SEQUENCE [LARGE SCALE GENOMIC DNA]</scope>
    <source>
        <strain evidence="3">RWD-64-598 SS2</strain>
    </source>
</reference>
<organism evidence="2 3">
    <name type="scientific">Coniophora puteana (strain RWD-64-598)</name>
    <name type="common">Brown rot fungus</name>
    <dbReference type="NCBI Taxonomy" id="741705"/>
    <lineage>
        <taxon>Eukaryota</taxon>
        <taxon>Fungi</taxon>
        <taxon>Dikarya</taxon>
        <taxon>Basidiomycota</taxon>
        <taxon>Agaricomycotina</taxon>
        <taxon>Agaricomycetes</taxon>
        <taxon>Agaricomycetidae</taxon>
        <taxon>Boletales</taxon>
        <taxon>Coniophorineae</taxon>
        <taxon>Coniophoraceae</taxon>
        <taxon>Coniophora</taxon>
    </lineage>
</organism>